<evidence type="ECO:0000259" key="3">
    <source>
        <dbReference type="PROSITE" id="PS50158"/>
    </source>
</evidence>
<dbReference type="EMBL" id="BKCJ010466109">
    <property type="protein sequence ID" value="GFA67184.1"/>
    <property type="molecule type" value="Genomic_DNA"/>
</dbReference>
<keyword evidence="1" id="KW-0862">Zinc</keyword>
<feature type="coiled-coil region" evidence="2">
    <location>
        <begin position="171"/>
        <end position="240"/>
    </location>
</feature>
<comment type="caution">
    <text evidence="4">The sequence shown here is derived from an EMBL/GenBank/DDBJ whole genome shotgun (WGS) entry which is preliminary data.</text>
</comment>
<dbReference type="Gene3D" id="4.10.60.10">
    <property type="entry name" value="Zinc finger, CCHC-type"/>
    <property type="match status" value="1"/>
</dbReference>
<evidence type="ECO:0000313" key="4">
    <source>
        <dbReference type="EMBL" id="GFA67184.1"/>
    </source>
</evidence>
<name>A0A699JZJ4_TANCI</name>
<keyword evidence="1" id="KW-0863">Zinc-finger</keyword>
<evidence type="ECO:0000256" key="1">
    <source>
        <dbReference type="PROSITE-ProRule" id="PRU00047"/>
    </source>
</evidence>
<dbReference type="PROSITE" id="PS50158">
    <property type="entry name" value="ZF_CCHC"/>
    <property type="match status" value="1"/>
</dbReference>
<dbReference type="SUPFAM" id="SSF57756">
    <property type="entry name" value="Retrovirus zinc finger-like domains"/>
    <property type="match status" value="1"/>
</dbReference>
<dbReference type="AlphaFoldDB" id="A0A699JZJ4"/>
<gene>
    <name evidence="4" type="ORF">Tci_639156</name>
</gene>
<feature type="non-terminal residue" evidence="4">
    <location>
        <position position="1"/>
    </location>
</feature>
<keyword evidence="2" id="KW-0175">Coiled coil</keyword>
<reference evidence="4" key="1">
    <citation type="journal article" date="2019" name="Sci. Rep.">
        <title>Draft genome of Tanacetum cinerariifolium, the natural source of mosquito coil.</title>
        <authorList>
            <person name="Yamashiro T."/>
            <person name="Shiraishi A."/>
            <person name="Satake H."/>
            <person name="Nakayama K."/>
        </authorList>
    </citation>
    <scope>NUCLEOTIDE SEQUENCE</scope>
</reference>
<dbReference type="InterPro" id="IPR036875">
    <property type="entry name" value="Znf_CCHC_sf"/>
</dbReference>
<keyword evidence="1" id="KW-0479">Metal-binding</keyword>
<feature type="domain" description="CCHC-type" evidence="3">
    <location>
        <begin position="94"/>
        <end position="107"/>
    </location>
</feature>
<evidence type="ECO:0000256" key="2">
    <source>
        <dbReference type="SAM" id="Coils"/>
    </source>
</evidence>
<dbReference type="GO" id="GO:0003676">
    <property type="term" value="F:nucleic acid binding"/>
    <property type="evidence" value="ECO:0007669"/>
    <property type="project" value="InterPro"/>
</dbReference>
<organism evidence="4">
    <name type="scientific">Tanacetum cinerariifolium</name>
    <name type="common">Dalmatian daisy</name>
    <name type="synonym">Chrysanthemum cinerariifolium</name>
    <dbReference type="NCBI Taxonomy" id="118510"/>
    <lineage>
        <taxon>Eukaryota</taxon>
        <taxon>Viridiplantae</taxon>
        <taxon>Streptophyta</taxon>
        <taxon>Embryophyta</taxon>
        <taxon>Tracheophyta</taxon>
        <taxon>Spermatophyta</taxon>
        <taxon>Magnoliopsida</taxon>
        <taxon>eudicotyledons</taxon>
        <taxon>Gunneridae</taxon>
        <taxon>Pentapetalae</taxon>
        <taxon>asterids</taxon>
        <taxon>campanulids</taxon>
        <taxon>Asterales</taxon>
        <taxon>Asteraceae</taxon>
        <taxon>Asteroideae</taxon>
        <taxon>Anthemideae</taxon>
        <taxon>Anthemidinae</taxon>
        <taxon>Tanacetum</taxon>
    </lineage>
</organism>
<dbReference type="InterPro" id="IPR001878">
    <property type="entry name" value="Znf_CCHC"/>
</dbReference>
<protein>
    <recommendedName>
        <fullName evidence="3">CCHC-type domain-containing protein</fullName>
    </recommendedName>
</protein>
<accession>A0A699JZJ4</accession>
<dbReference type="GO" id="GO:0008270">
    <property type="term" value="F:zinc ion binding"/>
    <property type="evidence" value="ECO:0007669"/>
    <property type="project" value="UniProtKB-KW"/>
</dbReference>
<sequence>VSAASAKIPVSALPNVDTLSNTVIYSFFASQSNSLQLDNDDLKQIDADDLEEMDLKWQMAMLTVRARRFLQRTKRNLRANRPTSMGSDMSKVECYNCHRKRHFARECSYDWSFQEEKEPTNYALMSFTSSSSSGSDNEVASCFKACTKAYATLQSHYNKMTNDLKKSQFDVNSYKTGLESVEDRLQVYQQNETVFEEDIKFLKLEVQLRDNALVILRQKFEKAEQERDDLKLKLENLRDKDLQESKDPQAVSDPFRELCLRRSFSIHKNLFSVSMESLSPQVVSAAKLPILNPNEFDLWKMSIEQLLLLLLLNRGWLKLNIYKDAKTLMEAIEKRAVASVSAASAKILVSALPNVDTLSNTVIYSFFASQSNSLQLDNDDLKQIDADDLEEMDLKWQMAMLTVRARRFLQRTKRNLRANRPTSMGSDMSKVECYNCHRKRHFARESMTGAFRQKKNLPTMPSCHSPLQVLPVLTMR</sequence>
<proteinExistence type="predicted"/>
<dbReference type="SMART" id="SM00343">
    <property type="entry name" value="ZnF_C2HC"/>
    <property type="match status" value="2"/>
</dbReference>